<proteinExistence type="predicted"/>
<dbReference type="Gene3D" id="3.40.630.40">
    <property type="entry name" value="Zn-dependent exopeptidases"/>
    <property type="match status" value="1"/>
</dbReference>
<dbReference type="RefSeq" id="WP_066238012.1">
    <property type="nucleotide sequence ID" value="NZ_LSGP01000008.1"/>
</dbReference>
<protein>
    <submittedName>
        <fullName evidence="3">Cell wall hydrolase</fullName>
    </submittedName>
</protein>
<evidence type="ECO:0000313" key="3">
    <source>
        <dbReference type="EMBL" id="KYZ77739.1"/>
    </source>
</evidence>
<dbReference type="Pfam" id="PF01520">
    <property type="entry name" value="Amidase_3"/>
    <property type="match status" value="1"/>
</dbReference>
<dbReference type="OrthoDB" id="9806267at2"/>
<dbReference type="CDD" id="cd02696">
    <property type="entry name" value="MurNAc-LAA"/>
    <property type="match status" value="1"/>
</dbReference>
<evidence type="ECO:0000259" key="2">
    <source>
        <dbReference type="SMART" id="SM00646"/>
    </source>
</evidence>
<dbReference type="PANTHER" id="PTHR30404:SF0">
    <property type="entry name" value="N-ACETYLMURAMOYL-L-ALANINE AMIDASE AMIC"/>
    <property type="match status" value="1"/>
</dbReference>
<keyword evidence="1 3" id="KW-0378">Hydrolase</keyword>
<dbReference type="PANTHER" id="PTHR30404">
    <property type="entry name" value="N-ACETYLMURAMOYL-L-ALANINE AMIDASE"/>
    <property type="match status" value="1"/>
</dbReference>
<sequence>MRILLLKHKNVKLIFFCSIFAIVTHVFSSYYPTLTKGSINDADLSALKGVCIAIDPGHGGIDDGASRNNVIEKDLNLTISLKLADVLNAAGANVVLTRDNDVDYYTKGKGGKRNDLLKRVEIIQNANPRLYVSIHANAIAGSKWSGSQVFFSPHVAENRLLAETVQEALRNFPPGNRRQAKQDLDILVLNRIGIPGILIETGYISNTNEAAKLVNPQYQQEMVDLIARALAYHLSNNMGR</sequence>
<dbReference type="InterPro" id="IPR050695">
    <property type="entry name" value="N-acetylmuramoyl_amidase_3"/>
</dbReference>
<dbReference type="GO" id="GO:0008745">
    <property type="term" value="F:N-acetylmuramoyl-L-alanine amidase activity"/>
    <property type="evidence" value="ECO:0007669"/>
    <property type="project" value="InterPro"/>
</dbReference>
<accession>A0A154BUY0</accession>
<dbReference type="AlphaFoldDB" id="A0A154BUY0"/>
<dbReference type="GO" id="GO:0009253">
    <property type="term" value="P:peptidoglycan catabolic process"/>
    <property type="evidence" value="ECO:0007669"/>
    <property type="project" value="InterPro"/>
</dbReference>
<dbReference type="SMART" id="SM00646">
    <property type="entry name" value="Ami_3"/>
    <property type="match status" value="1"/>
</dbReference>
<feature type="domain" description="MurNAc-LAA" evidence="2">
    <location>
        <begin position="120"/>
        <end position="231"/>
    </location>
</feature>
<gene>
    <name evidence="3" type="ORF">AXX12_17875</name>
</gene>
<comment type="caution">
    <text evidence="3">The sequence shown here is derived from an EMBL/GenBank/DDBJ whole genome shotgun (WGS) entry which is preliminary data.</text>
</comment>
<dbReference type="Proteomes" id="UP000076268">
    <property type="component" value="Unassembled WGS sequence"/>
</dbReference>
<organism evidence="3 4">
    <name type="scientific">Anaerosporomusa subterranea</name>
    <dbReference type="NCBI Taxonomy" id="1794912"/>
    <lineage>
        <taxon>Bacteria</taxon>
        <taxon>Bacillati</taxon>
        <taxon>Bacillota</taxon>
        <taxon>Negativicutes</taxon>
        <taxon>Acetonemataceae</taxon>
        <taxon>Anaerosporomusa</taxon>
    </lineage>
</organism>
<keyword evidence="4" id="KW-1185">Reference proteome</keyword>
<dbReference type="STRING" id="1794912.AXX12_17875"/>
<dbReference type="GO" id="GO:0030288">
    <property type="term" value="C:outer membrane-bounded periplasmic space"/>
    <property type="evidence" value="ECO:0007669"/>
    <property type="project" value="TreeGrafter"/>
</dbReference>
<dbReference type="EMBL" id="LSGP01000008">
    <property type="protein sequence ID" value="KYZ77739.1"/>
    <property type="molecule type" value="Genomic_DNA"/>
</dbReference>
<evidence type="ECO:0000256" key="1">
    <source>
        <dbReference type="ARBA" id="ARBA00022801"/>
    </source>
</evidence>
<name>A0A154BUY0_ANASB</name>
<evidence type="ECO:0000313" key="4">
    <source>
        <dbReference type="Proteomes" id="UP000076268"/>
    </source>
</evidence>
<reference evidence="3 4" key="1">
    <citation type="submission" date="2016-02" db="EMBL/GenBank/DDBJ databases">
        <title>Anaerosporomusa subterraneum gen. nov., sp. nov., a spore-forming obligate anaerobe isolated from saprolite.</title>
        <authorList>
            <person name="Choi J.K."/>
            <person name="Shah M."/>
            <person name="Yee N."/>
        </authorList>
    </citation>
    <scope>NUCLEOTIDE SEQUENCE [LARGE SCALE GENOMIC DNA]</scope>
    <source>
        <strain evidence="3 4">RU4</strain>
    </source>
</reference>
<dbReference type="SUPFAM" id="SSF53187">
    <property type="entry name" value="Zn-dependent exopeptidases"/>
    <property type="match status" value="1"/>
</dbReference>
<dbReference type="InterPro" id="IPR002508">
    <property type="entry name" value="MurNAc-LAA_cat"/>
</dbReference>